<protein>
    <submittedName>
        <fullName evidence="3">Recombinase family protein</fullName>
    </submittedName>
</protein>
<evidence type="ECO:0000313" key="4">
    <source>
        <dbReference type="Proteomes" id="UP000197361"/>
    </source>
</evidence>
<dbReference type="PROSITE" id="PS51736">
    <property type="entry name" value="RECOMBINASES_3"/>
    <property type="match status" value="1"/>
</dbReference>
<evidence type="ECO:0000259" key="1">
    <source>
        <dbReference type="PROSITE" id="PS51736"/>
    </source>
</evidence>
<dbReference type="CDD" id="cd00338">
    <property type="entry name" value="Ser_Recombinase"/>
    <property type="match status" value="1"/>
</dbReference>
<dbReference type="EMBL" id="NISK01000003">
    <property type="protein sequence ID" value="OWQ96066.1"/>
    <property type="molecule type" value="Genomic_DNA"/>
</dbReference>
<dbReference type="InterPro" id="IPR006119">
    <property type="entry name" value="Resolv_N"/>
</dbReference>
<dbReference type="GO" id="GO:0003677">
    <property type="term" value="F:DNA binding"/>
    <property type="evidence" value="ECO:0007669"/>
    <property type="project" value="InterPro"/>
</dbReference>
<dbReference type="InterPro" id="IPR036162">
    <property type="entry name" value="Resolvase-like_N_sf"/>
</dbReference>
<dbReference type="Gene3D" id="3.90.1750.20">
    <property type="entry name" value="Putative Large Serine Recombinase, Chain B, Domain 2"/>
    <property type="match status" value="1"/>
</dbReference>
<dbReference type="InterPro" id="IPR038109">
    <property type="entry name" value="DNA_bind_recomb_sf"/>
</dbReference>
<dbReference type="Proteomes" id="UP000197361">
    <property type="component" value="Unassembled WGS sequence"/>
</dbReference>
<keyword evidence="4" id="KW-1185">Reference proteome</keyword>
<evidence type="ECO:0000259" key="2">
    <source>
        <dbReference type="PROSITE" id="PS51737"/>
    </source>
</evidence>
<dbReference type="Pfam" id="PF07508">
    <property type="entry name" value="Recombinase"/>
    <property type="match status" value="1"/>
</dbReference>
<proteinExistence type="predicted"/>
<accession>A0A246JT91</accession>
<dbReference type="Gene3D" id="3.40.50.1390">
    <property type="entry name" value="Resolvase, N-terminal catalytic domain"/>
    <property type="match status" value="1"/>
</dbReference>
<organism evidence="3 4">
    <name type="scientific">Sphingopyxis bauzanensis</name>
    <dbReference type="NCBI Taxonomy" id="651663"/>
    <lineage>
        <taxon>Bacteria</taxon>
        <taxon>Pseudomonadati</taxon>
        <taxon>Pseudomonadota</taxon>
        <taxon>Alphaproteobacteria</taxon>
        <taxon>Sphingomonadales</taxon>
        <taxon>Sphingomonadaceae</taxon>
        <taxon>Sphingopyxis</taxon>
    </lineage>
</organism>
<comment type="caution">
    <text evidence="3">The sequence shown here is derived from an EMBL/GenBank/DDBJ whole genome shotgun (WGS) entry which is preliminary data.</text>
</comment>
<dbReference type="PROSITE" id="PS51737">
    <property type="entry name" value="RECOMBINASE_DNA_BIND"/>
    <property type="match status" value="1"/>
</dbReference>
<sequence>MGNAAAELAAARGQKQGNRVRKIIKADTDPVRAAQYIRMSTEHQRYSPDNQQTAIAAYASLRGFEVVETYLDSGKSGLTLSGRPALKRLLSDVLSGAMPYKAILVLDVSRWGRFQDTDQSAHYEYMCREAGVPVHYCNEPFENEGGTMASIVKHMKRVMAAEYSRELSTKVSRAQRQQARLGFKQGGMNPFATRRQVVDEHGNQRLILALGQRKALTTDRVVLAWGPAEEIAAVRRIFRMFVDDQMSLAEIARWLNTQGHRQVHGAEWRAPAVRYVLRNELYIGTYIFGRKYSNVGAPHPAPVQDWAQVDVLKPIISKKLFSDAAVRLAKLAPNSYTNEELLEGLRQLLAEKGTLSTFLIKNSPFLPYPCTYVRRFGSMSAAYLLIGFDEPTHNDRNSLRFQWTEEMLLDVIRRIYLEKGYVDGGSISADPTSPSRSLFSYRFGGLLNAMIIAGLPVGPLSPQQEAALSRQREQYEHRKKIRLIPIMRTAQGSRIRDEELDAALRRLLIKHGYLSMWLIDSDPTVPSSSFFRNRLGGLKGAYARIGYFSSQSDLLKEAQRRARFGPSLSAEPG</sequence>
<dbReference type="GO" id="GO:0000150">
    <property type="term" value="F:DNA strand exchange activity"/>
    <property type="evidence" value="ECO:0007669"/>
    <property type="project" value="InterPro"/>
</dbReference>
<dbReference type="SUPFAM" id="SSF53041">
    <property type="entry name" value="Resolvase-like"/>
    <property type="match status" value="1"/>
</dbReference>
<feature type="domain" description="Resolvase/invertase-type recombinase catalytic" evidence="1">
    <location>
        <begin position="32"/>
        <end position="182"/>
    </location>
</feature>
<gene>
    <name evidence="3" type="ORF">CDQ92_15170</name>
</gene>
<reference evidence="3 4" key="1">
    <citation type="journal article" date="2010" name="Int. J. Syst. Evol. Microbiol.">
        <title>Sphingopyxis bauzanensis sp. nov., a psychrophilic bacterium isolated from soil.</title>
        <authorList>
            <person name="Zhang D.C."/>
            <person name="Liu H.C."/>
            <person name="Xin Y.H."/>
            <person name="Zhou Y.G."/>
            <person name="Schinner F."/>
            <person name="Margesin R."/>
        </authorList>
    </citation>
    <scope>NUCLEOTIDE SEQUENCE [LARGE SCALE GENOMIC DNA]</scope>
    <source>
        <strain evidence="3 4">DSM 22271</strain>
    </source>
</reference>
<feature type="domain" description="Recombinase" evidence="2">
    <location>
        <begin position="215"/>
        <end position="355"/>
    </location>
</feature>
<dbReference type="Pfam" id="PF00239">
    <property type="entry name" value="Resolvase"/>
    <property type="match status" value="1"/>
</dbReference>
<dbReference type="SMART" id="SM00857">
    <property type="entry name" value="Resolvase"/>
    <property type="match status" value="1"/>
</dbReference>
<dbReference type="InterPro" id="IPR011109">
    <property type="entry name" value="DNA_bind_recombinase_dom"/>
</dbReference>
<dbReference type="FunFam" id="3.40.50.1390:FF:000008">
    <property type="entry name" value="DNA recombinase"/>
    <property type="match status" value="1"/>
</dbReference>
<evidence type="ECO:0000313" key="3">
    <source>
        <dbReference type="EMBL" id="OWQ96066.1"/>
    </source>
</evidence>
<dbReference type="AlphaFoldDB" id="A0A246JT91"/>
<dbReference type="PANTHER" id="PTHR30461">
    <property type="entry name" value="DNA-INVERTASE FROM LAMBDOID PROPHAGE"/>
    <property type="match status" value="1"/>
</dbReference>
<dbReference type="PANTHER" id="PTHR30461:SF23">
    <property type="entry name" value="DNA RECOMBINASE-RELATED"/>
    <property type="match status" value="1"/>
</dbReference>
<name>A0A246JT91_9SPHN</name>
<dbReference type="InterPro" id="IPR050639">
    <property type="entry name" value="SSR_resolvase"/>
</dbReference>